<proteinExistence type="predicted"/>
<sequence length="56" mass="6475">MGFRHCRVRGAFWAPGTAFMVGYRQNAARFPQRWWQQEKRVRGGVAQPWAPDGARA</sequence>
<comment type="caution">
    <text evidence="1">The sequence shown here is derived from an EMBL/GenBank/DDBJ whole genome shotgun (WGS) entry which is preliminary data.</text>
</comment>
<evidence type="ECO:0000313" key="2">
    <source>
        <dbReference type="Proteomes" id="UP001501005"/>
    </source>
</evidence>
<accession>A0ABN1PC15</accession>
<dbReference type="Proteomes" id="UP001501005">
    <property type="component" value="Unassembled WGS sequence"/>
</dbReference>
<gene>
    <name evidence="1" type="ORF">GCM10009549_47150</name>
</gene>
<protein>
    <submittedName>
        <fullName evidence="1">Uncharacterized protein</fullName>
    </submittedName>
</protein>
<reference evidence="1 2" key="1">
    <citation type="journal article" date="2019" name="Int. J. Syst. Evol. Microbiol.">
        <title>The Global Catalogue of Microorganisms (GCM) 10K type strain sequencing project: providing services to taxonomists for standard genome sequencing and annotation.</title>
        <authorList>
            <consortium name="The Broad Institute Genomics Platform"/>
            <consortium name="The Broad Institute Genome Sequencing Center for Infectious Disease"/>
            <person name="Wu L."/>
            <person name="Ma J."/>
        </authorList>
    </citation>
    <scope>NUCLEOTIDE SEQUENCE [LARGE SCALE GENOMIC DNA]</scope>
    <source>
        <strain evidence="1 2">JCM 10673</strain>
    </source>
</reference>
<keyword evidence="2" id="KW-1185">Reference proteome</keyword>
<evidence type="ECO:0000313" key="1">
    <source>
        <dbReference type="EMBL" id="GAA0925995.1"/>
    </source>
</evidence>
<organism evidence="1 2">
    <name type="scientific">Streptomyces thermoalcalitolerans</name>
    <dbReference type="NCBI Taxonomy" id="65605"/>
    <lineage>
        <taxon>Bacteria</taxon>
        <taxon>Bacillati</taxon>
        <taxon>Actinomycetota</taxon>
        <taxon>Actinomycetes</taxon>
        <taxon>Kitasatosporales</taxon>
        <taxon>Streptomycetaceae</taxon>
        <taxon>Streptomyces</taxon>
    </lineage>
</organism>
<name>A0ABN1PC15_9ACTN</name>
<dbReference type="EMBL" id="BAAAHG010000050">
    <property type="protein sequence ID" value="GAA0925995.1"/>
    <property type="molecule type" value="Genomic_DNA"/>
</dbReference>